<accession>A0A6J5LZ24</accession>
<reference evidence="1" key="1">
    <citation type="submission" date="2020-04" db="EMBL/GenBank/DDBJ databases">
        <authorList>
            <person name="Chiriac C."/>
            <person name="Salcher M."/>
            <person name="Ghai R."/>
            <person name="Kavagutti S V."/>
        </authorList>
    </citation>
    <scope>NUCLEOTIDE SEQUENCE</scope>
</reference>
<organism evidence="1">
    <name type="scientific">uncultured Caudovirales phage</name>
    <dbReference type="NCBI Taxonomy" id="2100421"/>
    <lineage>
        <taxon>Viruses</taxon>
        <taxon>Duplodnaviria</taxon>
        <taxon>Heunggongvirae</taxon>
        <taxon>Uroviricota</taxon>
        <taxon>Caudoviricetes</taxon>
        <taxon>Peduoviridae</taxon>
        <taxon>Maltschvirus</taxon>
        <taxon>Maltschvirus maltsch</taxon>
    </lineage>
</organism>
<evidence type="ECO:0000313" key="1">
    <source>
        <dbReference type="EMBL" id="CAB4138126.1"/>
    </source>
</evidence>
<name>A0A6J5LZ24_9CAUD</name>
<protein>
    <submittedName>
        <fullName evidence="1">Uncharacterized protein</fullName>
    </submittedName>
</protein>
<sequence length="186" mass="21602">MKADIDLDFADRDQVLKLIQHVPARQLHQGQVRRHNSGVYVTDIPYDPINQCAAIDYETAEQRGYFKIDFLNLNVYSLIQDSAHYEQMMSQDPPWHRLWTDSEWTQQLIHVGNYTELLKQMKPDSIPRMAAFISIIRPGKAHLQNRPWSEVFESVWDGDDSRGYTFKKAHAISYAALVALHMNLTS</sequence>
<dbReference type="EMBL" id="LR796341">
    <property type="protein sequence ID" value="CAB4138126.1"/>
    <property type="molecule type" value="Genomic_DNA"/>
</dbReference>
<proteinExistence type="predicted"/>
<gene>
    <name evidence="1" type="ORF">UFOVP328_319</name>
</gene>